<comment type="caution">
    <text evidence="6">The sequence shown here is derived from an EMBL/GenBank/DDBJ whole genome shotgun (WGS) entry which is preliminary data.</text>
</comment>
<dbReference type="OrthoDB" id="4822at2157"/>
<dbReference type="AlphaFoldDB" id="A0A401HQW5"/>
<keyword evidence="3 5" id="KW-1133">Transmembrane helix</keyword>
<organism evidence="6 7">
    <name type="scientific">Methanofervidicoccus abyssi</name>
    <dbReference type="NCBI Taxonomy" id="2082189"/>
    <lineage>
        <taxon>Archaea</taxon>
        <taxon>Methanobacteriati</taxon>
        <taxon>Methanobacteriota</taxon>
        <taxon>Methanomada group</taxon>
        <taxon>Methanococci</taxon>
        <taxon>Methanococcales</taxon>
        <taxon>Methanofervidicoccus</taxon>
    </lineage>
</organism>
<dbReference type="InterPro" id="IPR036286">
    <property type="entry name" value="LexA/Signal_pep-like_sf"/>
</dbReference>
<accession>A0A401HQW5</accession>
<dbReference type="Proteomes" id="UP000290527">
    <property type="component" value="Unassembled WGS sequence"/>
</dbReference>
<dbReference type="InterPro" id="IPR001733">
    <property type="entry name" value="Peptidase_S26B"/>
</dbReference>
<keyword evidence="7" id="KW-1185">Reference proteome</keyword>
<evidence type="ECO:0000256" key="1">
    <source>
        <dbReference type="ARBA" id="ARBA00004370"/>
    </source>
</evidence>
<dbReference type="EMBL" id="BFAX01000004">
    <property type="protein sequence ID" value="GBF36639.1"/>
    <property type="molecule type" value="Genomic_DNA"/>
</dbReference>
<dbReference type="CDD" id="cd06530">
    <property type="entry name" value="S26_SPase_I"/>
    <property type="match status" value="1"/>
</dbReference>
<evidence type="ECO:0000256" key="4">
    <source>
        <dbReference type="ARBA" id="ARBA00023136"/>
    </source>
</evidence>
<name>A0A401HQW5_9EURY</name>
<dbReference type="GO" id="GO:0016020">
    <property type="term" value="C:membrane"/>
    <property type="evidence" value="ECO:0007669"/>
    <property type="project" value="UniProtKB-SubCell"/>
</dbReference>
<protein>
    <submittedName>
        <fullName evidence="6">Signal peptidase, endoplasmic reticulum-type</fullName>
    </submittedName>
</protein>
<comment type="subcellular location">
    <subcellularLocation>
        <location evidence="1">Membrane</location>
    </subcellularLocation>
</comment>
<sequence>MYPVMKRGDLVVVENAPWEFNPKDVKVGDIVVYNAHWPVVGNRVVCILHIDNKTLAIYSGDKTMPVIHRVIEKIDIDGSCYIITKGDNNPIYDPELISLDQIKRRVITIDGKPLVIPYLGFISIYLKKYIWLFLLLLILWIIYDYIKDGKNKNNN</sequence>
<dbReference type="GO" id="GO:0006465">
    <property type="term" value="P:signal peptide processing"/>
    <property type="evidence" value="ECO:0007669"/>
    <property type="project" value="InterPro"/>
</dbReference>
<dbReference type="GO" id="GO:0004252">
    <property type="term" value="F:serine-type endopeptidase activity"/>
    <property type="evidence" value="ECO:0007669"/>
    <property type="project" value="InterPro"/>
</dbReference>
<keyword evidence="2 5" id="KW-0812">Transmembrane</keyword>
<evidence type="ECO:0000313" key="7">
    <source>
        <dbReference type="Proteomes" id="UP000290527"/>
    </source>
</evidence>
<dbReference type="SUPFAM" id="SSF51306">
    <property type="entry name" value="LexA/Signal peptidase"/>
    <property type="match status" value="1"/>
</dbReference>
<evidence type="ECO:0000256" key="2">
    <source>
        <dbReference type="ARBA" id="ARBA00022692"/>
    </source>
</evidence>
<keyword evidence="4 5" id="KW-0472">Membrane</keyword>
<feature type="transmembrane region" description="Helical" evidence="5">
    <location>
        <begin position="129"/>
        <end position="146"/>
    </location>
</feature>
<dbReference type="InterPro" id="IPR019533">
    <property type="entry name" value="Peptidase_S26"/>
</dbReference>
<proteinExistence type="predicted"/>
<dbReference type="PANTHER" id="PTHR10806:SF6">
    <property type="entry name" value="SIGNAL PEPTIDASE COMPLEX CATALYTIC SUBUNIT SEC11"/>
    <property type="match status" value="1"/>
</dbReference>
<dbReference type="RefSeq" id="WP_131007460.1">
    <property type="nucleotide sequence ID" value="NZ_BFAX01000004.1"/>
</dbReference>
<evidence type="ECO:0000313" key="6">
    <source>
        <dbReference type="EMBL" id="GBF36639.1"/>
    </source>
</evidence>
<gene>
    <name evidence="6" type="ORF">MHHB_P0869</name>
</gene>
<evidence type="ECO:0000256" key="5">
    <source>
        <dbReference type="SAM" id="Phobius"/>
    </source>
</evidence>
<evidence type="ECO:0000256" key="3">
    <source>
        <dbReference type="ARBA" id="ARBA00022989"/>
    </source>
</evidence>
<reference evidence="6 7" key="1">
    <citation type="journal article" date="2019" name="Int. J. Syst. Evol. Microbiol.">
        <title>Methanofervidicoccus abyssi gen. nov., sp. nov., a hydrogenotrophic methanogen, isolated from a hydrothermal vent chimney in the Mid-Cayman Spreading Center, the Caribbean Sea.</title>
        <authorList>
            <person name="Sakai S."/>
            <person name="Takaki Y."/>
            <person name="Miyazaki M."/>
            <person name="Ogawara M."/>
            <person name="Yanagawa K."/>
            <person name="Miyazaki J."/>
            <person name="Takai K."/>
        </authorList>
    </citation>
    <scope>NUCLEOTIDE SEQUENCE [LARGE SCALE GENOMIC DNA]</scope>
    <source>
        <strain evidence="6 7">HHB</strain>
    </source>
</reference>
<dbReference type="PANTHER" id="PTHR10806">
    <property type="entry name" value="SIGNAL PEPTIDASE COMPLEX CATALYTIC SUBUNIT SEC11"/>
    <property type="match status" value="1"/>
</dbReference>